<evidence type="ECO:0000313" key="3">
    <source>
        <dbReference type="Proteomes" id="UP000095280"/>
    </source>
</evidence>
<dbReference type="GO" id="GO:0005544">
    <property type="term" value="F:calcium-dependent phospholipid binding"/>
    <property type="evidence" value="ECO:0007669"/>
    <property type="project" value="InterPro"/>
</dbReference>
<sequence>MPGRVRVKILSARNLPVMDRASYSTDAFVELKLGNASYKTEVARRSLNPQWNTEWFKFELDDEELQDEALQIRVLDYDTYSSHDAIGKASDSMIRDYKNSNGTFTAQVYIDLNPLLGKDGSRGMSGWFPLYDTMHGIRGDIQISVNLDLFSDTNRYRESSLGVKFFYHPGVPVGQTLLQLLGFVEELVVNDDPEYQWIEKLRTSRASNEARQRLFSRLNGQLQRKLGLRVLGMGGNAVIGYRLHFDLEGESGIVVRGIGTAVSLTASKSAAHLATETSLTVQSSLSVAAAPAAEPAGDSAATNGTLEQQSAVQQQQSADVADAGPGFNKLLVVATSASESANLRPLASLMTAGAPSAAAECDTPFVTMSCLPTGLVASLGGTVAAKSVKLLVHSPDAPDARDAWWSEIRSEVRAHARAFGCSTVIGYNEETCIADDLIVLSAYGTAAKLNSLEDVQNSQQPPSSCRALHVLYSQSSPPFPVSFSRCAVCGRGSVPDILLATSDTPAELATCGQPALIQARVWRPKRDAKGEANAREVSDRLPFIEYELHSQLVQKLRLRGMNGLFGLRTRMSVASCGILVTATGTGVHLLALPAPCEPQLVSKGDQRLLSSLQAKVSEFVSRSREVHGLDRAQALAAISASSGASVSNASASNSDSGGAAEDAEASPPIDLQSNQRDNFIISLADDCETDEMEALLVDYPLMDSLQLTCSPACRSEDTNFFVRILRCPLDDPEANSSRQVNSLLADMLHSTCFHFRHSLPCTLAALHFHTEVTDESCLQTVLTGDCVRQTAPQGGLLLGTASGVLLCSGCHPPGRPVANYLGNLDFFFIRETSSVRDCGGSQAFLHTCLAEVMAVVRAHAAALGGQAVTSFHLSEVLLLDNPSRGHAQCLLNVCGDVVQLPVAEA</sequence>
<evidence type="ECO:0000313" key="4">
    <source>
        <dbReference type="WBParaSite" id="maker-uti_cns_0001415-snap-gene-0.4-mRNA-1"/>
    </source>
</evidence>
<dbReference type="GO" id="GO:0005886">
    <property type="term" value="C:plasma membrane"/>
    <property type="evidence" value="ECO:0007669"/>
    <property type="project" value="TreeGrafter"/>
</dbReference>
<evidence type="ECO:0000259" key="2">
    <source>
        <dbReference type="PROSITE" id="PS50004"/>
    </source>
</evidence>
<dbReference type="Pfam" id="PF00168">
    <property type="entry name" value="C2"/>
    <property type="match status" value="1"/>
</dbReference>
<dbReference type="InterPro" id="IPR037785">
    <property type="entry name" value="C2_C2CD5"/>
</dbReference>
<keyword evidence="3" id="KW-1185">Reference proteome</keyword>
<dbReference type="InterPro" id="IPR038983">
    <property type="entry name" value="C2CD5"/>
</dbReference>
<reference evidence="4" key="1">
    <citation type="submission" date="2016-11" db="UniProtKB">
        <authorList>
            <consortium name="WormBaseParasite"/>
        </authorList>
    </citation>
    <scope>IDENTIFICATION</scope>
</reference>
<dbReference type="Pfam" id="PF23028">
    <property type="entry name" value="YbjQ_3"/>
    <property type="match status" value="1"/>
</dbReference>
<protein>
    <submittedName>
        <fullName evidence="4">C2 domain-containing protein</fullName>
    </submittedName>
</protein>
<dbReference type="AlphaFoldDB" id="A0A1I8GBS3"/>
<dbReference type="GO" id="GO:0065002">
    <property type="term" value="P:intracellular protein transmembrane transport"/>
    <property type="evidence" value="ECO:0007669"/>
    <property type="project" value="TreeGrafter"/>
</dbReference>
<dbReference type="CDD" id="cd08688">
    <property type="entry name" value="C2_KIAA0528-like"/>
    <property type="match status" value="1"/>
</dbReference>
<feature type="compositionally biased region" description="Low complexity" evidence="1">
    <location>
        <begin position="292"/>
        <end position="301"/>
    </location>
</feature>
<dbReference type="GO" id="GO:0005509">
    <property type="term" value="F:calcium ion binding"/>
    <property type="evidence" value="ECO:0007669"/>
    <property type="project" value="TreeGrafter"/>
</dbReference>
<dbReference type="PANTHER" id="PTHR37412">
    <property type="entry name" value="C2 DOMAIN-CONTAINING PROTEIN 5"/>
    <property type="match status" value="1"/>
</dbReference>
<evidence type="ECO:0000256" key="1">
    <source>
        <dbReference type="SAM" id="MobiDB-lite"/>
    </source>
</evidence>
<dbReference type="PROSITE" id="PS50004">
    <property type="entry name" value="C2"/>
    <property type="match status" value="1"/>
</dbReference>
<dbReference type="InterPro" id="IPR035892">
    <property type="entry name" value="C2_domain_sf"/>
</dbReference>
<feature type="compositionally biased region" description="Low complexity" evidence="1">
    <location>
        <begin position="308"/>
        <end position="318"/>
    </location>
</feature>
<organism evidence="3 4">
    <name type="scientific">Macrostomum lignano</name>
    <dbReference type="NCBI Taxonomy" id="282301"/>
    <lineage>
        <taxon>Eukaryota</taxon>
        <taxon>Metazoa</taxon>
        <taxon>Spiralia</taxon>
        <taxon>Lophotrochozoa</taxon>
        <taxon>Platyhelminthes</taxon>
        <taxon>Rhabditophora</taxon>
        <taxon>Macrostomorpha</taxon>
        <taxon>Macrostomida</taxon>
        <taxon>Macrostomidae</taxon>
        <taxon>Macrostomum</taxon>
    </lineage>
</organism>
<dbReference type="GO" id="GO:0031340">
    <property type="term" value="P:positive regulation of vesicle fusion"/>
    <property type="evidence" value="ECO:0007669"/>
    <property type="project" value="TreeGrafter"/>
</dbReference>
<feature type="region of interest" description="Disordered" evidence="1">
    <location>
        <begin position="292"/>
        <end position="318"/>
    </location>
</feature>
<proteinExistence type="predicted"/>
<dbReference type="GO" id="GO:0010828">
    <property type="term" value="P:positive regulation of D-glucose transmembrane transport"/>
    <property type="evidence" value="ECO:0007669"/>
    <property type="project" value="TreeGrafter"/>
</dbReference>
<dbReference type="GO" id="GO:0072659">
    <property type="term" value="P:protein localization to plasma membrane"/>
    <property type="evidence" value="ECO:0007669"/>
    <property type="project" value="TreeGrafter"/>
</dbReference>
<dbReference type="Pfam" id="PF23128">
    <property type="entry name" value="YbjQ_4"/>
    <property type="match status" value="1"/>
</dbReference>
<feature type="compositionally biased region" description="Low complexity" evidence="1">
    <location>
        <begin position="645"/>
        <end position="660"/>
    </location>
</feature>
<dbReference type="Pfam" id="PF23025">
    <property type="entry name" value="YbjQ_2"/>
    <property type="match status" value="3"/>
</dbReference>
<dbReference type="PANTHER" id="PTHR37412:SF2">
    <property type="entry name" value="C2 DOMAIN-CONTAINING PROTEIN 5"/>
    <property type="match status" value="1"/>
</dbReference>
<name>A0A1I8GBS3_9PLAT</name>
<dbReference type="WBParaSite" id="maker-uti_cns_0001415-snap-gene-0.4-mRNA-1">
    <property type="protein sequence ID" value="maker-uti_cns_0001415-snap-gene-0.4-mRNA-1"/>
    <property type="gene ID" value="maker-uti_cns_0001415-snap-gene-0.4"/>
</dbReference>
<dbReference type="GO" id="GO:0090314">
    <property type="term" value="P:positive regulation of protein targeting to membrane"/>
    <property type="evidence" value="ECO:0007669"/>
    <property type="project" value="TreeGrafter"/>
</dbReference>
<feature type="region of interest" description="Disordered" evidence="1">
    <location>
        <begin position="645"/>
        <end position="671"/>
    </location>
</feature>
<dbReference type="SUPFAM" id="SSF49562">
    <property type="entry name" value="C2 domain (Calcium/lipid-binding domain, CaLB)"/>
    <property type="match status" value="1"/>
</dbReference>
<feature type="domain" description="C2" evidence="2">
    <location>
        <begin position="1"/>
        <end position="109"/>
    </location>
</feature>
<accession>A0A1I8GBS3</accession>
<dbReference type="InterPro" id="IPR057815">
    <property type="entry name" value="C2CD5_C"/>
</dbReference>
<dbReference type="InterPro" id="IPR056430">
    <property type="entry name" value="C2CD5_YbjQ-like_dom"/>
</dbReference>
<dbReference type="InterPro" id="IPR056431">
    <property type="entry name" value="C2CD5_YbjQ-rel_dom"/>
</dbReference>
<dbReference type="Proteomes" id="UP000095280">
    <property type="component" value="Unplaced"/>
</dbReference>
<dbReference type="Gene3D" id="2.60.40.150">
    <property type="entry name" value="C2 domain"/>
    <property type="match status" value="1"/>
</dbReference>
<dbReference type="InterPro" id="IPR000008">
    <property type="entry name" value="C2_dom"/>
</dbReference>
<dbReference type="SMART" id="SM00239">
    <property type="entry name" value="C2"/>
    <property type="match status" value="1"/>
</dbReference>